<dbReference type="GO" id="GO:0004674">
    <property type="term" value="F:protein serine/threonine kinase activity"/>
    <property type="evidence" value="ECO:0007669"/>
    <property type="project" value="UniProtKB-KW"/>
</dbReference>
<dbReference type="SUPFAM" id="SSF55874">
    <property type="entry name" value="ATPase domain of HSP90 chaperone/DNA topoisomerase II/histidine kinase"/>
    <property type="match status" value="1"/>
</dbReference>
<feature type="domain" description="Histidine kinase/HSP90-like ATPase" evidence="2">
    <location>
        <begin position="15"/>
        <end position="133"/>
    </location>
</feature>
<keyword evidence="1" id="KW-0418">Kinase</keyword>
<dbReference type="Pfam" id="PF13581">
    <property type="entry name" value="HATPase_c_2"/>
    <property type="match status" value="1"/>
</dbReference>
<keyword evidence="4" id="KW-1185">Reference proteome</keyword>
<reference evidence="3 4" key="2">
    <citation type="submission" date="2020-03" db="EMBL/GenBank/DDBJ databases">
        <authorList>
            <person name="Ichikawa N."/>
            <person name="Kimura A."/>
            <person name="Kitahashi Y."/>
            <person name="Uohara A."/>
        </authorList>
    </citation>
    <scope>NUCLEOTIDE SEQUENCE [LARGE SCALE GENOMIC DNA]</scope>
    <source>
        <strain evidence="3 4">NBRC 108639</strain>
    </source>
</reference>
<name>A0A6V8K510_9ACTN</name>
<keyword evidence="1" id="KW-0723">Serine/threonine-protein kinase</keyword>
<dbReference type="RefSeq" id="WP_173054898.1">
    <property type="nucleotide sequence ID" value="NZ_BAABGO010000053.1"/>
</dbReference>
<dbReference type="CDD" id="cd16936">
    <property type="entry name" value="HATPase_RsbW-like"/>
    <property type="match status" value="1"/>
</dbReference>
<dbReference type="InterPro" id="IPR036890">
    <property type="entry name" value="HATPase_C_sf"/>
</dbReference>
<comment type="caution">
    <text evidence="3">The sequence shown here is derived from an EMBL/GenBank/DDBJ whole genome shotgun (WGS) entry which is preliminary data.</text>
</comment>
<dbReference type="PANTHER" id="PTHR35526:SF3">
    <property type="entry name" value="ANTI-SIGMA-F FACTOR RSBW"/>
    <property type="match status" value="1"/>
</dbReference>
<dbReference type="EMBL" id="BLPF01000001">
    <property type="protein sequence ID" value="GFJ77481.1"/>
    <property type="molecule type" value="Genomic_DNA"/>
</dbReference>
<gene>
    <name evidence="3" type="ORF">Phou_016610</name>
</gene>
<dbReference type="InterPro" id="IPR050267">
    <property type="entry name" value="Anti-sigma-factor_SerPK"/>
</dbReference>
<evidence type="ECO:0000313" key="4">
    <source>
        <dbReference type="Proteomes" id="UP000482800"/>
    </source>
</evidence>
<organism evidence="3 4">
    <name type="scientific">Phytohabitans houttuyneae</name>
    <dbReference type="NCBI Taxonomy" id="1076126"/>
    <lineage>
        <taxon>Bacteria</taxon>
        <taxon>Bacillati</taxon>
        <taxon>Actinomycetota</taxon>
        <taxon>Actinomycetes</taxon>
        <taxon>Micromonosporales</taxon>
        <taxon>Micromonosporaceae</taxon>
    </lineage>
</organism>
<dbReference type="PANTHER" id="PTHR35526">
    <property type="entry name" value="ANTI-SIGMA-F FACTOR RSBW-RELATED"/>
    <property type="match status" value="1"/>
</dbReference>
<dbReference type="AlphaFoldDB" id="A0A6V8K510"/>
<keyword evidence="1" id="KW-0808">Transferase</keyword>
<evidence type="ECO:0000256" key="1">
    <source>
        <dbReference type="ARBA" id="ARBA00022527"/>
    </source>
</evidence>
<evidence type="ECO:0000259" key="2">
    <source>
        <dbReference type="Pfam" id="PF13581"/>
    </source>
</evidence>
<dbReference type="Proteomes" id="UP000482800">
    <property type="component" value="Unassembled WGS sequence"/>
</dbReference>
<dbReference type="Gene3D" id="3.30.565.10">
    <property type="entry name" value="Histidine kinase-like ATPase, C-terminal domain"/>
    <property type="match status" value="1"/>
</dbReference>
<accession>A0A6V8K510</accession>
<sequence length="139" mass="15066">MRAAGFHATLVLGLPREVAGVRLIRQVMDTVLAALKVTAACRHEIAVALTEACSNVVAHAQHTDEYGVTVTIADHRCVIEVTDSGTGFTPPDRLTRPAHTAQSGRGLFMIAQLSDQFELDSDPRRGTSVRFAKHLVYTD</sequence>
<evidence type="ECO:0000313" key="3">
    <source>
        <dbReference type="EMBL" id="GFJ77481.1"/>
    </source>
</evidence>
<dbReference type="InterPro" id="IPR003594">
    <property type="entry name" value="HATPase_dom"/>
</dbReference>
<protein>
    <recommendedName>
        <fullName evidence="2">Histidine kinase/HSP90-like ATPase domain-containing protein</fullName>
    </recommendedName>
</protein>
<proteinExistence type="predicted"/>
<reference evidence="3 4" key="1">
    <citation type="submission" date="2020-03" db="EMBL/GenBank/DDBJ databases">
        <title>Whole genome shotgun sequence of Phytohabitans houttuyneae NBRC 108639.</title>
        <authorList>
            <person name="Komaki H."/>
            <person name="Tamura T."/>
        </authorList>
    </citation>
    <scope>NUCLEOTIDE SEQUENCE [LARGE SCALE GENOMIC DNA]</scope>
    <source>
        <strain evidence="3 4">NBRC 108639</strain>
    </source>
</reference>